<evidence type="ECO:0000256" key="1">
    <source>
        <dbReference type="SAM" id="SignalP"/>
    </source>
</evidence>
<keyword evidence="3" id="KW-1185">Reference proteome</keyword>
<keyword evidence="1" id="KW-0732">Signal</keyword>
<gene>
    <name evidence="2" type="ORF">Pfra01_000188000</name>
</gene>
<dbReference type="Proteomes" id="UP001165121">
    <property type="component" value="Unassembled WGS sequence"/>
</dbReference>
<feature type="signal peptide" evidence="1">
    <location>
        <begin position="1"/>
        <end position="26"/>
    </location>
</feature>
<reference evidence="2" key="1">
    <citation type="submission" date="2023-04" db="EMBL/GenBank/DDBJ databases">
        <title>Phytophthora fragariaefolia NBRC 109709.</title>
        <authorList>
            <person name="Ichikawa N."/>
            <person name="Sato H."/>
            <person name="Tonouchi N."/>
        </authorList>
    </citation>
    <scope>NUCLEOTIDE SEQUENCE</scope>
    <source>
        <strain evidence="2">NBRC 109709</strain>
    </source>
</reference>
<sequence>MMLSSSRTRSYSLALSFISMPLGSWAGWEWSIQTVYDSPTCSGAVVQNNFVISYEDCVANTTCQQYSDGAYAGYGAVAGCSKMNDASTDAYTAATLGSDVGHVVWITYSDQACKNLIVASDSQMAKSLSEAYCIPGKDGISKKYTYNSSKTITSLRYGNENCEGTPISVKLLASTSFGTCSFRKRRFNGSCVYRWRRIHKSDFGLVEKYAWNVSTVGSVGFSVGIDVIRAASRPLQLRGKR</sequence>
<name>A0A9W6TSH2_9STRA</name>
<comment type="caution">
    <text evidence="2">The sequence shown here is derived from an EMBL/GenBank/DDBJ whole genome shotgun (WGS) entry which is preliminary data.</text>
</comment>
<organism evidence="2 3">
    <name type="scientific">Phytophthora fragariaefolia</name>
    <dbReference type="NCBI Taxonomy" id="1490495"/>
    <lineage>
        <taxon>Eukaryota</taxon>
        <taxon>Sar</taxon>
        <taxon>Stramenopiles</taxon>
        <taxon>Oomycota</taxon>
        <taxon>Peronosporomycetes</taxon>
        <taxon>Peronosporales</taxon>
        <taxon>Peronosporaceae</taxon>
        <taxon>Phytophthora</taxon>
    </lineage>
</organism>
<evidence type="ECO:0000313" key="2">
    <source>
        <dbReference type="EMBL" id="GMF19081.1"/>
    </source>
</evidence>
<proteinExistence type="predicted"/>
<feature type="chain" id="PRO_5040891140" evidence="1">
    <location>
        <begin position="27"/>
        <end position="241"/>
    </location>
</feature>
<evidence type="ECO:0000313" key="3">
    <source>
        <dbReference type="Proteomes" id="UP001165121"/>
    </source>
</evidence>
<dbReference type="AlphaFoldDB" id="A0A9W6TSH2"/>
<accession>A0A9W6TSH2</accession>
<protein>
    <submittedName>
        <fullName evidence="2">Unnamed protein product</fullName>
    </submittedName>
</protein>
<dbReference type="EMBL" id="BSXT01000146">
    <property type="protein sequence ID" value="GMF19081.1"/>
    <property type="molecule type" value="Genomic_DNA"/>
</dbReference>